<feature type="region of interest" description="Disordered" evidence="10">
    <location>
        <begin position="247"/>
        <end position="268"/>
    </location>
</feature>
<feature type="disulfide bond" evidence="9">
    <location>
        <begin position="164"/>
        <end position="182"/>
    </location>
</feature>
<dbReference type="SMART" id="SM00208">
    <property type="entry name" value="TNFR"/>
    <property type="match status" value="3"/>
</dbReference>
<evidence type="ECO:0000259" key="12">
    <source>
        <dbReference type="PROSITE" id="PS50017"/>
    </source>
</evidence>
<evidence type="ECO:0000256" key="9">
    <source>
        <dbReference type="PROSITE-ProRule" id="PRU00206"/>
    </source>
</evidence>
<dbReference type="Pfam" id="PF00020">
    <property type="entry name" value="TNFR_c6"/>
    <property type="match status" value="2"/>
</dbReference>
<keyword evidence="7" id="KW-0675">Receptor</keyword>
<evidence type="ECO:0000256" key="4">
    <source>
        <dbReference type="ARBA" id="ARBA00022737"/>
    </source>
</evidence>
<keyword evidence="14" id="KW-1185">Reference proteome</keyword>
<dbReference type="Pfam" id="PF00531">
    <property type="entry name" value="Death"/>
    <property type="match status" value="1"/>
</dbReference>
<accession>A0A6P5J5P4</accession>
<dbReference type="SUPFAM" id="SSF57586">
    <property type="entry name" value="TNF receptor-like"/>
    <property type="match status" value="2"/>
</dbReference>
<feature type="transmembrane region" description="Helical" evidence="11">
    <location>
        <begin position="205"/>
        <end position="224"/>
    </location>
</feature>
<feature type="repeat" description="TNFR-Cys" evidence="9">
    <location>
        <begin position="142"/>
        <end position="182"/>
    </location>
</feature>
<evidence type="ECO:0000256" key="1">
    <source>
        <dbReference type="ARBA" id="ARBA00004370"/>
    </source>
</evidence>
<comment type="subcellular location">
    <subcellularLocation>
        <location evidence="1">Membrane</location>
    </subcellularLocation>
</comment>
<dbReference type="PROSITE" id="PS00198">
    <property type="entry name" value="4FE4S_FER_1"/>
    <property type="match status" value="1"/>
</dbReference>
<evidence type="ECO:0000256" key="2">
    <source>
        <dbReference type="ARBA" id="ARBA00022703"/>
    </source>
</evidence>
<feature type="compositionally biased region" description="Polar residues" evidence="10">
    <location>
        <begin position="256"/>
        <end position="268"/>
    </location>
</feature>
<dbReference type="InterPro" id="IPR000488">
    <property type="entry name" value="Death_dom"/>
</dbReference>
<keyword evidence="5 11" id="KW-0472">Membrane</keyword>
<dbReference type="PANTHER" id="PTHR46330:SF16">
    <property type="entry name" value="TUMOR NECROSIS FACTOR RECEPTOR SUPERFAMILY MEMBER 22"/>
    <property type="match status" value="1"/>
</dbReference>
<dbReference type="Proteomes" id="UP000515140">
    <property type="component" value="Unplaced"/>
</dbReference>
<dbReference type="Gene3D" id="1.10.533.10">
    <property type="entry name" value="Death Domain, Fas"/>
    <property type="match status" value="1"/>
</dbReference>
<dbReference type="Gene3D" id="2.10.50.10">
    <property type="entry name" value="Tumor Necrosis Factor Receptor, subunit A, domain 2"/>
    <property type="match status" value="2"/>
</dbReference>
<dbReference type="GO" id="GO:0043065">
    <property type="term" value="P:positive regulation of apoptotic process"/>
    <property type="evidence" value="ECO:0007669"/>
    <property type="project" value="TreeGrafter"/>
</dbReference>
<keyword evidence="3" id="KW-0732">Signal</keyword>
<reference evidence="15" key="1">
    <citation type="submission" date="2025-08" db="UniProtKB">
        <authorList>
            <consortium name="RefSeq"/>
        </authorList>
    </citation>
    <scope>IDENTIFICATION</scope>
    <source>
        <tissue evidence="15">Spleen</tissue>
    </source>
</reference>
<dbReference type="GO" id="GO:0005886">
    <property type="term" value="C:plasma membrane"/>
    <property type="evidence" value="ECO:0007669"/>
    <property type="project" value="TreeGrafter"/>
</dbReference>
<dbReference type="InParanoid" id="A0A6P5J5P4"/>
<keyword evidence="8" id="KW-0325">Glycoprotein</keyword>
<keyword evidence="2" id="KW-0053">Apoptosis</keyword>
<evidence type="ECO:0000256" key="11">
    <source>
        <dbReference type="SAM" id="Phobius"/>
    </source>
</evidence>
<evidence type="ECO:0000256" key="3">
    <source>
        <dbReference type="ARBA" id="ARBA00022729"/>
    </source>
</evidence>
<evidence type="ECO:0000259" key="13">
    <source>
        <dbReference type="PROSITE" id="PS50050"/>
    </source>
</evidence>
<dbReference type="RefSeq" id="XP_020826531.1">
    <property type="nucleotide sequence ID" value="XM_020970872.1"/>
</dbReference>
<keyword evidence="11" id="KW-0812">Transmembrane</keyword>
<evidence type="ECO:0000256" key="10">
    <source>
        <dbReference type="SAM" id="MobiDB-lite"/>
    </source>
</evidence>
<evidence type="ECO:0000256" key="7">
    <source>
        <dbReference type="ARBA" id="ARBA00023170"/>
    </source>
</evidence>
<keyword evidence="11" id="KW-1133">Transmembrane helix</keyword>
<comment type="caution">
    <text evidence="9">Lacks conserved residue(s) required for the propagation of feature annotation.</text>
</comment>
<evidence type="ECO:0000256" key="8">
    <source>
        <dbReference type="ARBA" id="ARBA00023180"/>
    </source>
</evidence>
<dbReference type="SUPFAM" id="SSF47986">
    <property type="entry name" value="DEATH domain"/>
    <property type="match status" value="1"/>
</dbReference>
<name>A0A6P5J5P4_PHACI</name>
<proteinExistence type="predicted"/>
<feature type="domain" description="TNFR-Cys" evidence="13">
    <location>
        <begin position="142"/>
        <end position="182"/>
    </location>
</feature>
<dbReference type="GO" id="GO:0036462">
    <property type="term" value="P:TRAIL-activated apoptotic signaling pathway"/>
    <property type="evidence" value="ECO:0007669"/>
    <property type="project" value="TreeGrafter"/>
</dbReference>
<dbReference type="InterPro" id="IPR001368">
    <property type="entry name" value="TNFR/NGFR_Cys_rich_reg"/>
</dbReference>
<keyword evidence="4" id="KW-0677">Repeat</keyword>
<gene>
    <name evidence="15" type="primary">LOC110197185</name>
</gene>
<feature type="domain" description="TNFR-Cys" evidence="13">
    <location>
        <begin position="102"/>
        <end position="141"/>
    </location>
</feature>
<dbReference type="PROSITE" id="PS50017">
    <property type="entry name" value="DEATH_DOMAIN"/>
    <property type="match status" value="1"/>
</dbReference>
<keyword evidence="6 9" id="KW-1015">Disulfide bond</keyword>
<dbReference type="PROSITE" id="PS50050">
    <property type="entry name" value="TNFR_NGFR_2"/>
    <property type="match status" value="2"/>
</dbReference>
<dbReference type="InterPro" id="IPR017900">
    <property type="entry name" value="4Fe4S_Fe_S_CS"/>
</dbReference>
<organism evidence="14 15">
    <name type="scientific">Phascolarctos cinereus</name>
    <name type="common">Koala</name>
    <dbReference type="NCBI Taxonomy" id="38626"/>
    <lineage>
        <taxon>Eukaryota</taxon>
        <taxon>Metazoa</taxon>
        <taxon>Chordata</taxon>
        <taxon>Craniata</taxon>
        <taxon>Vertebrata</taxon>
        <taxon>Euteleostomi</taxon>
        <taxon>Mammalia</taxon>
        <taxon>Metatheria</taxon>
        <taxon>Diprotodontia</taxon>
        <taxon>Phascolarctidae</taxon>
        <taxon>Phascolarctos</taxon>
    </lineage>
</organism>
<protein>
    <submittedName>
        <fullName evidence="15">Tumor necrosis factor receptor superfamily member 6-like isoform X1</fullName>
    </submittedName>
</protein>
<feature type="domain" description="Death" evidence="12">
    <location>
        <begin position="287"/>
        <end position="358"/>
    </location>
</feature>
<dbReference type="KEGG" id="pcw:110197185"/>
<dbReference type="AlphaFoldDB" id="A0A6P5J5P4"/>
<evidence type="ECO:0000313" key="14">
    <source>
        <dbReference type="Proteomes" id="UP000515140"/>
    </source>
</evidence>
<feature type="disulfide bond" evidence="9">
    <location>
        <begin position="123"/>
        <end position="141"/>
    </location>
</feature>
<dbReference type="GeneID" id="110197185"/>
<evidence type="ECO:0000256" key="5">
    <source>
        <dbReference type="ARBA" id="ARBA00023136"/>
    </source>
</evidence>
<dbReference type="GO" id="GO:0009986">
    <property type="term" value="C:cell surface"/>
    <property type="evidence" value="ECO:0007669"/>
    <property type="project" value="TreeGrafter"/>
</dbReference>
<evidence type="ECO:0000256" key="6">
    <source>
        <dbReference type="ARBA" id="ARBA00023157"/>
    </source>
</evidence>
<sequence length="384" mass="43044">MPSAHGESDLASAGQWPRKHPLRYRALTLALALTWIPAPAPVQVMRKPRSGLLSNGYDRAPGSTCASEKEYWHEDRCCLYCPSGTRVFKHCTIPHTLGICRRCPHGEYSLSNGLDTCRQCTRCRADQVMVGPCIGGIDTNCQCKEGYYCEAPDCEMCQRCTERCPEGTQILRGCNATADTLCGAPGSGFTSREDLPTVQGGTPDWIGVLVLLVFLVICVVFWIYKHCRNQQRSLGVDDRRALDESSSSVLIEESNGRASTAPETRNPSLETQSDKFYALKDVTEAGKSRSFYIFQRHLHLRWNEFVRNLGLEENEIATAVEKYPHDPTEQKFQMLLTWWNKSGRAASVFQLLATAHKMPMITLQAENILNDLIKEGILCKQEET</sequence>
<feature type="disulfide bond" evidence="9">
    <location>
        <begin position="120"/>
        <end position="133"/>
    </location>
</feature>
<dbReference type="InterPro" id="IPR052491">
    <property type="entry name" value="TNFRSF10"/>
</dbReference>
<dbReference type="PANTHER" id="PTHR46330">
    <property type="entry name" value="TUMOR NECROSIS FACTOR RECEPTOR SUPERFAMILY MEMBER 10B"/>
    <property type="match status" value="1"/>
</dbReference>
<dbReference type="InterPro" id="IPR011029">
    <property type="entry name" value="DEATH-like_dom_sf"/>
</dbReference>
<feature type="repeat" description="TNFR-Cys" evidence="9">
    <location>
        <begin position="102"/>
        <end position="141"/>
    </location>
</feature>
<evidence type="ECO:0000313" key="15">
    <source>
        <dbReference type="RefSeq" id="XP_020826531.1"/>
    </source>
</evidence>